<accession>A0A2P2P748</accession>
<dbReference type="AlphaFoldDB" id="A0A2P2P748"/>
<proteinExistence type="predicted"/>
<organism evidence="1">
    <name type="scientific">Rhizophora mucronata</name>
    <name type="common">Asiatic mangrove</name>
    <dbReference type="NCBI Taxonomy" id="61149"/>
    <lineage>
        <taxon>Eukaryota</taxon>
        <taxon>Viridiplantae</taxon>
        <taxon>Streptophyta</taxon>
        <taxon>Embryophyta</taxon>
        <taxon>Tracheophyta</taxon>
        <taxon>Spermatophyta</taxon>
        <taxon>Magnoliopsida</taxon>
        <taxon>eudicotyledons</taxon>
        <taxon>Gunneridae</taxon>
        <taxon>Pentapetalae</taxon>
        <taxon>rosids</taxon>
        <taxon>fabids</taxon>
        <taxon>Malpighiales</taxon>
        <taxon>Rhizophoraceae</taxon>
        <taxon>Rhizophora</taxon>
    </lineage>
</organism>
<sequence>MIRLFEMSMYKRSITKFIWQQSLFGCML</sequence>
<name>A0A2P2P748_RHIMU</name>
<evidence type="ECO:0000313" key="1">
    <source>
        <dbReference type="EMBL" id="MBX50580.1"/>
    </source>
</evidence>
<protein>
    <submittedName>
        <fullName evidence="1">Uncharacterized protein</fullName>
    </submittedName>
</protein>
<reference evidence="1" key="1">
    <citation type="submission" date="2018-02" db="EMBL/GenBank/DDBJ databases">
        <title>Rhizophora mucronata_Transcriptome.</title>
        <authorList>
            <person name="Meera S.P."/>
            <person name="Sreeshan A."/>
            <person name="Augustine A."/>
        </authorList>
    </citation>
    <scope>NUCLEOTIDE SEQUENCE</scope>
    <source>
        <tissue evidence="1">Leaf</tissue>
    </source>
</reference>
<dbReference type="EMBL" id="GGEC01070096">
    <property type="protein sequence ID" value="MBX50580.1"/>
    <property type="molecule type" value="Transcribed_RNA"/>
</dbReference>